<dbReference type="SUPFAM" id="SSF81301">
    <property type="entry name" value="Nucleotidyltransferase"/>
    <property type="match status" value="1"/>
</dbReference>
<comment type="caution">
    <text evidence="3">The sequence shown here is derived from an EMBL/GenBank/DDBJ whole genome shotgun (WGS) entry which is preliminary data.</text>
</comment>
<proteinExistence type="inferred from homology"/>
<evidence type="ECO:0000313" key="3">
    <source>
        <dbReference type="EMBL" id="KQC86611.1"/>
    </source>
</evidence>
<dbReference type="Proteomes" id="UP000050833">
    <property type="component" value="Unassembled WGS sequence"/>
</dbReference>
<evidence type="ECO:0000313" key="4">
    <source>
        <dbReference type="Proteomes" id="UP000050833"/>
    </source>
</evidence>
<dbReference type="Pfam" id="PF02410">
    <property type="entry name" value="RsfS"/>
    <property type="match status" value="1"/>
</dbReference>
<comment type="function">
    <text evidence="2">Functions as a ribosomal silencing factor. Interacts with ribosomal protein uL14 (rplN), blocking formation of intersubunit bridge B8. Prevents association of the 30S and 50S ribosomal subunits and the formation of functional ribosomes, thus repressing translation.</text>
</comment>
<dbReference type="EMBL" id="LLKB01000001">
    <property type="protein sequence ID" value="KQC86611.1"/>
    <property type="molecule type" value="Genomic_DNA"/>
</dbReference>
<dbReference type="GO" id="GO:0042256">
    <property type="term" value="P:cytosolic ribosome assembly"/>
    <property type="evidence" value="ECO:0007669"/>
    <property type="project" value="UniProtKB-UniRule"/>
</dbReference>
<gene>
    <name evidence="2" type="primary">rsfS</name>
    <name evidence="3" type="ORF">APZ18_05445</name>
</gene>
<keyword evidence="4" id="KW-1185">Reference proteome</keyword>
<dbReference type="AlphaFoldDB" id="A0AAW3JUZ8"/>
<dbReference type="PANTHER" id="PTHR21043">
    <property type="entry name" value="IOJAP SUPERFAMILY ORTHOLOG"/>
    <property type="match status" value="1"/>
</dbReference>
<dbReference type="GO" id="GO:0090071">
    <property type="term" value="P:negative regulation of ribosome biogenesis"/>
    <property type="evidence" value="ECO:0007669"/>
    <property type="project" value="UniProtKB-UniRule"/>
</dbReference>
<dbReference type="InterPro" id="IPR004394">
    <property type="entry name" value="Iojap/RsfS/C7orf30"/>
</dbReference>
<accession>A0AAW3JUZ8</accession>
<dbReference type="HAMAP" id="MF_01477">
    <property type="entry name" value="Iojap_RsfS"/>
    <property type="match status" value="1"/>
</dbReference>
<keyword evidence="2" id="KW-0810">Translation regulation</keyword>
<evidence type="ECO:0000256" key="1">
    <source>
        <dbReference type="ARBA" id="ARBA00010574"/>
    </source>
</evidence>
<dbReference type="Gene3D" id="3.30.460.10">
    <property type="entry name" value="Beta Polymerase, domain 2"/>
    <property type="match status" value="1"/>
</dbReference>
<dbReference type="NCBIfam" id="TIGR00090">
    <property type="entry name" value="rsfS_iojap_ybeB"/>
    <property type="match status" value="1"/>
</dbReference>
<dbReference type="PANTHER" id="PTHR21043:SF0">
    <property type="entry name" value="MITOCHONDRIAL ASSEMBLY OF RIBOSOMAL LARGE SUBUNIT PROTEIN 1"/>
    <property type="match status" value="1"/>
</dbReference>
<reference evidence="3 4" key="1">
    <citation type="submission" date="2015-10" db="EMBL/GenBank/DDBJ databases">
        <title>Butyribacter intestini gen. nov., sp. nov., a butyric acid-producing bacterium of the family Lachnospiraceae isolated from the human faeces.</title>
        <authorList>
            <person name="Zou Y."/>
            <person name="Xue W."/>
            <person name="Luo G."/>
            <person name="Lv M."/>
        </authorList>
    </citation>
    <scope>NUCLEOTIDE SEQUENCE [LARGE SCALE GENOMIC DNA]</scope>
    <source>
        <strain evidence="3 4">TF01-11</strain>
    </source>
</reference>
<protein>
    <recommendedName>
        <fullName evidence="2">Ribosomal silencing factor RsfS</fullName>
    </recommendedName>
</protein>
<keyword evidence="2" id="KW-0678">Repressor</keyword>
<organism evidence="3 4">
    <name type="scientific">Butyribacter intestini</name>
    <dbReference type="NCBI Taxonomy" id="1703332"/>
    <lineage>
        <taxon>Bacteria</taxon>
        <taxon>Bacillati</taxon>
        <taxon>Bacillota</taxon>
        <taxon>Clostridia</taxon>
        <taxon>Lachnospirales</taxon>
        <taxon>Lachnospiraceae</taxon>
        <taxon>Butyribacter</taxon>
    </lineage>
</organism>
<dbReference type="GO" id="GO:0017148">
    <property type="term" value="P:negative regulation of translation"/>
    <property type="evidence" value="ECO:0007669"/>
    <property type="project" value="UniProtKB-UniRule"/>
</dbReference>
<dbReference type="RefSeq" id="WP_022013893.1">
    <property type="nucleotide sequence ID" value="NZ_DBGBTA010000043.1"/>
</dbReference>
<dbReference type="InterPro" id="IPR043519">
    <property type="entry name" value="NT_sf"/>
</dbReference>
<comment type="subcellular location">
    <subcellularLocation>
        <location evidence="2">Cytoplasm</location>
    </subcellularLocation>
</comment>
<evidence type="ECO:0000256" key="2">
    <source>
        <dbReference type="HAMAP-Rule" id="MF_01477"/>
    </source>
</evidence>
<comment type="similarity">
    <text evidence="1 2">Belongs to the Iojap/RsfS family.</text>
</comment>
<dbReference type="GO" id="GO:0005737">
    <property type="term" value="C:cytoplasm"/>
    <property type="evidence" value="ECO:0007669"/>
    <property type="project" value="UniProtKB-SubCell"/>
</dbReference>
<keyword evidence="2" id="KW-0963">Cytoplasm</keyword>
<name>A0AAW3JUZ8_9FIRM</name>
<dbReference type="GO" id="GO:0043023">
    <property type="term" value="F:ribosomal large subunit binding"/>
    <property type="evidence" value="ECO:0007669"/>
    <property type="project" value="TreeGrafter"/>
</dbReference>
<sequence>MTKQREMAKIVFDALDEKKGEDIKIIDISEISIMADYFVVASGSSSTQIQALVRNVEENLHKAGYVMKRMEGDKNSSWVLLDFGDVVVHVFNREDRLFYDLERIWSDGKIITPEEL</sequence>
<comment type="subunit">
    <text evidence="2">Interacts with ribosomal protein uL14 (rplN).</text>
</comment>